<dbReference type="EMBL" id="JAJFAZ020000003">
    <property type="protein sequence ID" value="KAI5338258.1"/>
    <property type="molecule type" value="Genomic_DNA"/>
</dbReference>
<comment type="caution">
    <text evidence="1">The sequence shown here is derived from an EMBL/GenBank/DDBJ whole genome shotgun (WGS) entry which is preliminary data.</text>
</comment>
<name>A0AAD4ZAT3_PRUDU</name>
<organism evidence="1 2">
    <name type="scientific">Prunus dulcis</name>
    <name type="common">Almond</name>
    <name type="synonym">Amygdalus dulcis</name>
    <dbReference type="NCBI Taxonomy" id="3755"/>
    <lineage>
        <taxon>Eukaryota</taxon>
        <taxon>Viridiplantae</taxon>
        <taxon>Streptophyta</taxon>
        <taxon>Embryophyta</taxon>
        <taxon>Tracheophyta</taxon>
        <taxon>Spermatophyta</taxon>
        <taxon>Magnoliopsida</taxon>
        <taxon>eudicotyledons</taxon>
        <taxon>Gunneridae</taxon>
        <taxon>Pentapetalae</taxon>
        <taxon>rosids</taxon>
        <taxon>fabids</taxon>
        <taxon>Rosales</taxon>
        <taxon>Rosaceae</taxon>
        <taxon>Amygdaloideae</taxon>
        <taxon>Amygdaleae</taxon>
        <taxon>Prunus</taxon>
    </lineage>
</organism>
<sequence>MWLVAVGFLRLRQPDINNSRQGDGQDLPVSLPWLVGPTPCQARSCALEWKFGGSSLRYKLPLLLGLALLSGSSLRYKLPRTN</sequence>
<reference evidence="1 2" key="1">
    <citation type="journal article" date="2022" name="G3 (Bethesda)">
        <title>Whole-genome sequence and methylome profiling of the almond [Prunus dulcis (Mill.) D.A. Webb] cultivar 'Nonpareil'.</title>
        <authorList>
            <person name="D'Amico-Willman K.M."/>
            <person name="Ouma W.Z."/>
            <person name="Meulia T."/>
            <person name="Sideli G.M."/>
            <person name="Gradziel T.M."/>
            <person name="Fresnedo-Ramirez J."/>
        </authorList>
    </citation>
    <scope>NUCLEOTIDE SEQUENCE [LARGE SCALE GENOMIC DNA]</scope>
    <source>
        <strain evidence="1">Clone GOH B32 T37-40</strain>
    </source>
</reference>
<proteinExistence type="predicted"/>
<evidence type="ECO:0000313" key="2">
    <source>
        <dbReference type="Proteomes" id="UP001054821"/>
    </source>
</evidence>
<dbReference type="AlphaFoldDB" id="A0AAD4ZAT3"/>
<gene>
    <name evidence="1" type="ORF">L3X38_017529</name>
</gene>
<dbReference type="Proteomes" id="UP001054821">
    <property type="component" value="Chromosome 3"/>
</dbReference>
<accession>A0AAD4ZAT3</accession>
<keyword evidence="2" id="KW-1185">Reference proteome</keyword>
<evidence type="ECO:0000313" key="1">
    <source>
        <dbReference type="EMBL" id="KAI5338258.1"/>
    </source>
</evidence>
<protein>
    <submittedName>
        <fullName evidence="1">Uncharacterized protein</fullName>
    </submittedName>
</protein>